<gene>
    <name evidence="1" type="ORF">RRG08_015939</name>
</gene>
<sequence>MYQACSGGLRDDSETESWTTLNFPKQADPDLNPFPGETKIDSESTLQQDWDWSSNKLRRRSSLRTRGSHNLLVFPELGAPLPSTLCRGSTFFLSLSPMVKGGGIKEHSGKKRETGILTEESPTDLCDMPGPTAPGVLKAAGFIIKMLCYPATC</sequence>
<comment type="caution">
    <text evidence="1">The sequence shown here is derived from an EMBL/GenBank/DDBJ whole genome shotgun (WGS) entry which is preliminary data.</text>
</comment>
<protein>
    <submittedName>
        <fullName evidence="1">Uncharacterized protein</fullName>
    </submittedName>
</protein>
<evidence type="ECO:0000313" key="2">
    <source>
        <dbReference type="Proteomes" id="UP001283361"/>
    </source>
</evidence>
<dbReference type="AlphaFoldDB" id="A0AAE1E1U1"/>
<dbReference type="EMBL" id="JAWDGP010001540">
    <property type="protein sequence ID" value="KAK3790470.1"/>
    <property type="molecule type" value="Genomic_DNA"/>
</dbReference>
<accession>A0AAE1E1U1</accession>
<reference evidence="1" key="1">
    <citation type="journal article" date="2023" name="G3 (Bethesda)">
        <title>A reference genome for the long-term kleptoplast-retaining sea slug Elysia crispata morphotype clarki.</title>
        <authorList>
            <person name="Eastman K.E."/>
            <person name="Pendleton A.L."/>
            <person name="Shaikh M.A."/>
            <person name="Suttiyut T."/>
            <person name="Ogas R."/>
            <person name="Tomko P."/>
            <person name="Gavelis G."/>
            <person name="Widhalm J.R."/>
            <person name="Wisecaver J.H."/>
        </authorList>
    </citation>
    <scope>NUCLEOTIDE SEQUENCE</scope>
    <source>
        <strain evidence="1">ECLA1</strain>
    </source>
</reference>
<proteinExistence type="predicted"/>
<organism evidence="1 2">
    <name type="scientific">Elysia crispata</name>
    <name type="common">lettuce slug</name>
    <dbReference type="NCBI Taxonomy" id="231223"/>
    <lineage>
        <taxon>Eukaryota</taxon>
        <taxon>Metazoa</taxon>
        <taxon>Spiralia</taxon>
        <taxon>Lophotrochozoa</taxon>
        <taxon>Mollusca</taxon>
        <taxon>Gastropoda</taxon>
        <taxon>Heterobranchia</taxon>
        <taxon>Euthyneura</taxon>
        <taxon>Panpulmonata</taxon>
        <taxon>Sacoglossa</taxon>
        <taxon>Placobranchoidea</taxon>
        <taxon>Plakobranchidae</taxon>
        <taxon>Elysia</taxon>
    </lineage>
</organism>
<name>A0AAE1E1U1_9GAST</name>
<evidence type="ECO:0000313" key="1">
    <source>
        <dbReference type="EMBL" id="KAK3790470.1"/>
    </source>
</evidence>
<dbReference type="Proteomes" id="UP001283361">
    <property type="component" value="Unassembled WGS sequence"/>
</dbReference>
<keyword evidence="2" id="KW-1185">Reference proteome</keyword>